<protein>
    <recommendedName>
        <fullName evidence="1">HTH cro/C1-type domain-containing protein</fullName>
    </recommendedName>
</protein>
<proteinExistence type="predicted"/>
<dbReference type="InterPro" id="IPR001387">
    <property type="entry name" value="Cro/C1-type_HTH"/>
</dbReference>
<name>A0A428YZ49_KIBAR</name>
<gene>
    <name evidence="2" type="ORF">DMH04_35990</name>
</gene>
<evidence type="ECO:0000313" key="2">
    <source>
        <dbReference type="EMBL" id="RSM76726.1"/>
    </source>
</evidence>
<dbReference type="GO" id="GO:0003677">
    <property type="term" value="F:DNA binding"/>
    <property type="evidence" value="ECO:0007669"/>
    <property type="project" value="InterPro"/>
</dbReference>
<dbReference type="PROSITE" id="PS50943">
    <property type="entry name" value="HTH_CROC1"/>
    <property type="match status" value="1"/>
</dbReference>
<accession>A0A428YZ49</accession>
<reference evidence="2 3" key="1">
    <citation type="submission" date="2018-05" db="EMBL/GenBank/DDBJ databases">
        <title>Evolution of GPA BGCs.</title>
        <authorList>
            <person name="Waglechner N."/>
            <person name="Wright G.D."/>
        </authorList>
    </citation>
    <scope>NUCLEOTIDE SEQUENCE [LARGE SCALE GENOMIC DNA]</scope>
    <source>
        <strain evidence="2 3">A82846</strain>
    </source>
</reference>
<organism evidence="2 3">
    <name type="scientific">Kibdelosporangium aridum</name>
    <dbReference type="NCBI Taxonomy" id="2030"/>
    <lineage>
        <taxon>Bacteria</taxon>
        <taxon>Bacillati</taxon>
        <taxon>Actinomycetota</taxon>
        <taxon>Actinomycetes</taxon>
        <taxon>Pseudonocardiales</taxon>
        <taxon>Pseudonocardiaceae</taxon>
        <taxon>Kibdelosporangium</taxon>
    </lineage>
</organism>
<comment type="caution">
    <text evidence="2">The sequence shown here is derived from an EMBL/GenBank/DDBJ whole genome shotgun (WGS) entry which is preliminary data.</text>
</comment>
<evidence type="ECO:0000259" key="1">
    <source>
        <dbReference type="PROSITE" id="PS50943"/>
    </source>
</evidence>
<sequence>MSEEGDMTRVGEGLFAAVLDDLCRHPPARRRRLSNVELAAAIRDRGGDIGHAYIAQLRKGQKDNPTRQAIEDLAGALSVHPAYFVGGRRELAEGEAPHWRHEALKTLFDTAHGTVSPEDVAAAISSNGRFGSISASYIRELLNGVSDNPRLKHILGLAEHFDVPPAYFFDDRLARWVDSERADLVQLRELGVVEFVTRLAGKVPELSQQTRRATIQAIADALEPGKYEGWFIRRDQESR</sequence>
<dbReference type="AlphaFoldDB" id="A0A428YZ49"/>
<feature type="domain" description="HTH cro/C1-type" evidence="1">
    <location>
        <begin position="133"/>
        <end position="168"/>
    </location>
</feature>
<dbReference type="EMBL" id="QHKI01000043">
    <property type="protein sequence ID" value="RSM76726.1"/>
    <property type="molecule type" value="Genomic_DNA"/>
</dbReference>
<dbReference type="Proteomes" id="UP000287547">
    <property type="component" value="Unassembled WGS sequence"/>
</dbReference>
<dbReference type="Gene3D" id="1.10.260.40">
    <property type="entry name" value="lambda repressor-like DNA-binding domains"/>
    <property type="match status" value="2"/>
</dbReference>
<dbReference type="InterPro" id="IPR010982">
    <property type="entry name" value="Lambda_DNA-bd_dom_sf"/>
</dbReference>
<evidence type="ECO:0000313" key="3">
    <source>
        <dbReference type="Proteomes" id="UP000287547"/>
    </source>
</evidence>